<dbReference type="InterPro" id="IPR018357">
    <property type="entry name" value="Hexapep_transf_CS"/>
</dbReference>
<proteinExistence type="predicted"/>
<sequence>MSPSAAARVAASARVHATAALVPPVVVGARSVVGAHAVVGPDVDLGEDVHWARNEYSLDDTCSANCAIDRGSWRDTEIGPGTKLDNLAGIAQHLKIGNGAQIAAKSGVMADVEENAKVGGLPAVPIRQFHRQSILLRKLAASARDDAKEI</sequence>
<reference evidence="6 7" key="1">
    <citation type="submission" date="2017-12" db="EMBL/GenBank/DDBJ databases">
        <title>Sequencing, de novo assembly and annotation of complete genome of a new Thraustochytrid species, strain FCC1311.</title>
        <authorList>
            <person name="Sedici K."/>
            <person name="Godart F."/>
            <person name="Aiese Cigliano R."/>
            <person name="Sanseverino W."/>
            <person name="Barakat M."/>
            <person name="Ortet P."/>
            <person name="Marechal E."/>
            <person name="Cagnac O."/>
            <person name="Amato A."/>
        </authorList>
    </citation>
    <scope>NUCLEOTIDE SEQUENCE [LARGE SCALE GENOMIC DNA]</scope>
</reference>
<dbReference type="InterPro" id="IPR011004">
    <property type="entry name" value="Trimer_LpxA-like_sf"/>
</dbReference>
<keyword evidence="5 6" id="KW-0012">Acyltransferase</keyword>
<dbReference type="SUPFAM" id="SSF51161">
    <property type="entry name" value="Trimeric LpxA-like enzymes"/>
    <property type="match status" value="1"/>
</dbReference>
<evidence type="ECO:0000313" key="6">
    <source>
        <dbReference type="EMBL" id="GBG32687.1"/>
    </source>
</evidence>
<dbReference type="EMBL" id="BEYU01000127">
    <property type="protein sequence ID" value="GBG32687.1"/>
    <property type="molecule type" value="Genomic_DNA"/>
</dbReference>
<gene>
    <name evidence="6" type="ORF">FCC1311_061651</name>
</gene>
<dbReference type="Gene3D" id="2.160.10.10">
    <property type="entry name" value="Hexapeptide repeat proteins"/>
    <property type="match status" value="1"/>
</dbReference>
<dbReference type="OrthoDB" id="2355at2759"/>
<dbReference type="GO" id="GO:0009245">
    <property type="term" value="P:lipid A biosynthetic process"/>
    <property type="evidence" value="ECO:0007669"/>
    <property type="project" value="UniProtKB-KW"/>
</dbReference>
<keyword evidence="2" id="KW-0441">Lipid A biosynthesis</keyword>
<dbReference type="Proteomes" id="UP000241890">
    <property type="component" value="Unassembled WGS sequence"/>
</dbReference>
<evidence type="ECO:0000313" key="7">
    <source>
        <dbReference type="Proteomes" id="UP000241890"/>
    </source>
</evidence>
<protein>
    <submittedName>
        <fullName evidence="6">UDP-3-O-acylglucosamine N-acyltransferase</fullName>
    </submittedName>
</protein>
<dbReference type="PROSITE" id="PS00101">
    <property type="entry name" value="HEXAPEP_TRANSFERASES"/>
    <property type="match status" value="1"/>
</dbReference>
<organism evidence="6 7">
    <name type="scientific">Hondaea fermentalgiana</name>
    <dbReference type="NCBI Taxonomy" id="2315210"/>
    <lineage>
        <taxon>Eukaryota</taxon>
        <taxon>Sar</taxon>
        <taxon>Stramenopiles</taxon>
        <taxon>Bigyra</taxon>
        <taxon>Labyrinthulomycetes</taxon>
        <taxon>Thraustochytrida</taxon>
        <taxon>Thraustochytriidae</taxon>
        <taxon>Hondaea</taxon>
    </lineage>
</organism>
<accession>A0A2R5GP88</accession>
<dbReference type="GO" id="GO:0016020">
    <property type="term" value="C:membrane"/>
    <property type="evidence" value="ECO:0007669"/>
    <property type="project" value="GOC"/>
</dbReference>
<evidence type="ECO:0000256" key="2">
    <source>
        <dbReference type="ARBA" id="ARBA00022556"/>
    </source>
</evidence>
<keyword evidence="3 6" id="KW-0808">Transferase</keyword>
<dbReference type="InterPro" id="IPR007691">
    <property type="entry name" value="LpxD"/>
</dbReference>
<dbReference type="AlphaFoldDB" id="A0A2R5GP88"/>
<dbReference type="PANTHER" id="PTHR43378">
    <property type="entry name" value="UDP-3-O-ACYLGLUCOSAMINE N-ACYLTRANSFERASE"/>
    <property type="match status" value="1"/>
</dbReference>
<name>A0A2R5GP88_9STRA</name>
<keyword evidence="4" id="KW-0443">Lipid metabolism</keyword>
<evidence type="ECO:0000256" key="5">
    <source>
        <dbReference type="ARBA" id="ARBA00023315"/>
    </source>
</evidence>
<dbReference type="PANTHER" id="PTHR43378:SF2">
    <property type="entry name" value="UDP-3-O-ACYLGLUCOSAMINE N-ACYLTRANSFERASE 1, MITOCHONDRIAL-RELATED"/>
    <property type="match status" value="1"/>
</dbReference>
<keyword evidence="1" id="KW-0444">Lipid biosynthesis</keyword>
<evidence type="ECO:0000256" key="3">
    <source>
        <dbReference type="ARBA" id="ARBA00022679"/>
    </source>
</evidence>
<evidence type="ECO:0000256" key="1">
    <source>
        <dbReference type="ARBA" id="ARBA00022516"/>
    </source>
</evidence>
<dbReference type="GO" id="GO:0016410">
    <property type="term" value="F:N-acyltransferase activity"/>
    <property type="evidence" value="ECO:0007669"/>
    <property type="project" value="InterPro"/>
</dbReference>
<comment type="caution">
    <text evidence="6">The sequence shown here is derived from an EMBL/GenBank/DDBJ whole genome shotgun (WGS) entry which is preliminary data.</text>
</comment>
<dbReference type="InParanoid" id="A0A2R5GP88"/>
<evidence type="ECO:0000256" key="4">
    <source>
        <dbReference type="ARBA" id="ARBA00023098"/>
    </source>
</evidence>
<keyword evidence="7" id="KW-1185">Reference proteome</keyword>